<dbReference type="AlphaFoldDB" id="A0A3P7FTG9"/>
<name>A0A3P7FTG9_WUCBA</name>
<evidence type="ECO:0000313" key="2">
    <source>
        <dbReference type="EMBL" id="VDM13712.1"/>
    </source>
</evidence>
<evidence type="ECO:0000259" key="1">
    <source>
        <dbReference type="Pfam" id="PF13872"/>
    </source>
</evidence>
<sequence length="440" mass="49134">MPRRIPPTRTVLSRNCNGTFALRGSRIIRPVFRSDRSTPVFLQRSSTPSGCIERDSVNILQETGHQYLPSAALQPNITSASNAQARIIRNSILRRTSPVTVQGPRSTVTTARVIPNLQRARSHLTGSIASMKPISPSTSGNNCNNGKRQLDATGRIRMLGNLVEPRLPVGEVLRRIRVNERKLSHSDEYRGSGTSKDEVFFDNSSTMERKLLDQKEKKSVRNEMETALQCRFTQNEQEIDDEEENLGYAETYADYRPTKLRSGLSHPDSVIETASLSSVAPPDIRYSLTIPEEIIDTGAISAVQLEAVVYACQAHEMRLPSNERVGYLIGDGAGVGKGRTIACIIFENYLLGRKRSIWLSVSADLRYDAERDLRDIGAKNIKVYALNKFKYSKIGGKENDVKKGCIFATYSSLIGECRSAKGKYRTRLKQLIQWFGQVGF</sequence>
<proteinExistence type="predicted"/>
<dbReference type="EMBL" id="UYWW01004746">
    <property type="protein sequence ID" value="VDM13712.1"/>
    <property type="molecule type" value="Genomic_DNA"/>
</dbReference>
<dbReference type="GO" id="GO:0005634">
    <property type="term" value="C:nucleus"/>
    <property type="evidence" value="ECO:0007669"/>
    <property type="project" value="TreeGrafter"/>
</dbReference>
<reference evidence="2 3" key="1">
    <citation type="submission" date="2018-11" db="EMBL/GenBank/DDBJ databases">
        <authorList>
            <consortium name="Pathogen Informatics"/>
        </authorList>
    </citation>
    <scope>NUCLEOTIDE SEQUENCE [LARGE SCALE GENOMIC DNA]</scope>
</reference>
<evidence type="ECO:0000313" key="3">
    <source>
        <dbReference type="Proteomes" id="UP000270924"/>
    </source>
</evidence>
<dbReference type="SUPFAM" id="SSF52540">
    <property type="entry name" value="P-loop containing nucleoside triphosphate hydrolases"/>
    <property type="match status" value="1"/>
</dbReference>
<dbReference type="Proteomes" id="UP000270924">
    <property type="component" value="Unassembled WGS sequence"/>
</dbReference>
<dbReference type="GO" id="GO:0042393">
    <property type="term" value="F:histone binding"/>
    <property type="evidence" value="ECO:0007669"/>
    <property type="project" value="TreeGrafter"/>
</dbReference>
<feature type="domain" description="Strawberry notch AAA" evidence="1">
    <location>
        <begin position="265"/>
        <end position="437"/>
    </location>
</feature>
<keyword evidence="3" id="KW-1185">Reference proteome</keyword>
<organism evidence="2 3">
    <name type="scientific">Wuchereria bancrofti</name>
    <dbReference type="NCBI Taxonomy" id="6293"/>
    <lineage>
        <taxon>Eukaryota</taxon>
        <taxon>Metazoa</taxon>
        <taxon>Ecdysozoa</taxon>
        <taxon>Nematoda</taxon>
        <taxon>Chromadorea</taxon>
        <taxon>Rhabditida</taxon>
        <taxon>Spirurina</taxon>
        <taxon>Spiruromorpha</taxon>
        <taxon>Filarioidea</taxon>
        <taxon>Onchocercidae</taxon>
        <taxon>Wuchereria</taxon>
    </lineage>
</organism>
<dbReference type="GO" id="GO:0031490">
    <property type="term" value="F:chromatin DNA binding"/>
    <property type="evidence" value="ECO:0007669"/>
    <property type="project" value="TreeGrafter"/>
</dbReference>
<dbReference type="InParanoid" id="A0A3P7FTG9"/>
<dbReference type="Pfam" id="PF13872">
    <property type="entry name" value="AAA_34"/>
    <property type="match status" value="1"/>
</dbReference>
<gene>
    <name evidence="2" type="ORF">WBA_LOCUS7098</name>
</gene>
<protein>
    <recommendedName>
        <fullName evidence="1">Strawberry notch AAA domain-containing protein</fullName>
    </recommendedName>
</protein>
<dbReference type="InterPro" id="IPR026741">
    <property type="entry name" value="SNO"/>
</dbReference>
<dbReference type="GO" id="GO:0006355">
    <property type="term" value="P:regulation of DNA-templated transcription"/>
    <property type="evidence" value="ECO:0007669"/>
    <property type="project" value="InterPro"/>
</dbReference>
<dbReference type="PANTHER" id="PTHR12706:SF30">
    <property type="entry name" value="PROTEIN STRAWBERRY NOTCH-RELATED"/>
    <property type="match status" value="1"/>
</dbReference>
<dbReference type="OrthoDB" id="421838at2759"/>
<dbReference type="InterPro" id="IPR039187">
    <property type="entry name" value="SNO_AAA"/>
</dbReference>
<dbReference type="PANTHER" id="PTHR12706">
    <property type="entry name" value="STRAWBERRY NOTCH-RELATED"/>
    <property type="match status" value="1"/>
</dbReference>
<accession>A0A3P7FTG9</accession>
<dbReference type="InterPro" id="IPR027417">
    <property type="entry name" value="P-loop_NTPase"/>
</dbReference>